<keyword evidence="2" id="KW-1185">Reference proteome</keyword>
<protein>
    <submittedName>
        <fullName evidence="1">Uncharacterized protein</fullName>
    </submittedName>
</protein>
<gene>
    <name evidence="1" type="ORF">GUJ93_ZPchr0013g37601</name>
</gene>
<dbReference type="Proteomes" id="UP000729402">
    <property type="component" value="Unassembled WGS sequence"/>
</dbReference>
<sequence length="144" mass="16217">MLKSMGLMALDVMSHCQWKSKRTRREEKTCCVWAACDSGFDTSTTGFDTAYFEASFDNYRLRTTQASSSTKQETALNNVEDDFLNSSQWPLSEGNLEAYLAEGIKRRTYEALEWAGCRKQVPSGNTRLVEGLDEEYISGASTVH</sequence>
<evidence type="ECO:0000313" key="2">
    <source>
        <dbReference type="Proteomes" id="UP000729402"/>
    </source>
</evidence>
<dbReference type="AlphaFoldDB" id="A0A8J5WVA4"/>
<proteinExistence type="predicted"/>
<reference evidence="1" key="1">
    <citation type="journal article" date="2021" name="bioRxiv">
        <title>Whole Genome Assembly and Annotation of Northern Wild Rice, Zizania palustris L., Supports a Whole Genome Duplication in the Zizania Genus.</title>
        <authorList>
            <person name="Haas M."/>
            <person name="Kono T."/>
            <person name="Macchietto M."/>
            <person name="Millas R."/>
            <person name="McGilp L."/>
            <person name="Shao M."/>
            <person name="Duquette J."/>
            <person name="Hirsch C.N."/>
            <person name="Kimball J."/>
        </authorList>
    </citation>
    <scope>NUCLEOTIDE SEQUENCE</scope>
    <source>
        <tissue evidence="1">Fresh leaf tissue</tissue>
    </source>
</reference>
<accession>A0A8J5WVA4</accession>
<reference evidence="1" key="2">
    <citation type="submission" date="2021-02" db="EMBL/GenBank/DDBJ databases">
        <authorList>
            <person name="Kimball J.A."/>
            <person name="Haas M.W."/>
            <person name="Macchietto M."/>
            <person name="Kono T."/>
            <person name="Duquette J."/>
            <person name="Shao M."/>
        </authorList>
    </citation>
    <scope>NUCLEOTIDE SEQUENCE</scope>
    <source>
        <tissue evidence="1">Fresh leaf tissue</tissue>
    </source>
</reference>
<organism evidence="1 2">
    <name type="scientific">Zizania palustris</name>
    <name type="common">Northern wild rice</name>
    <dbReference type="NCBI Taxonomy" id="103762"/>
    <lineage>
        <taxon>Eukaryota</taxon>
        <taxon>Viridiplantae</taxon>
        <taxon>Streptophyta</taxon>
        <taxon>Embryophyta</taxon>
        <taxon>Tracheophyta</taxon>
        <taxon>Spermatophyta</taxon>
        <taxon>Magnoliopsida</taxon>
        <taxon>Liliopsida</taxon>
        <taxon>Poales</taxon>
        <taxon>Poaceae</taxon>
        <taxon>BOP clade</taxon>
        <taxon>Oryzoideae</taxon>
        <taxon>Oryzeae</taxon>
        <taxon>Zizaniinae</taxon>
        <taxon>Zizania</taxon>
    </lineage>
</organism>
<dbReference type="EMBL" id="JAAALK010000079">
    <property type="protein sequence ID" value="KAG8095919.1"/>
    <property type="molecule type" value="Genomic_DNA"/>
</dbReference>
<evidence type="ECO:0000313" key="1">
    <source>
        <dbReference type="EMBL" id="KAG8095919.1"/>
    </source>
</evidence>
<comment type="caution">
    <text evidence="1">The sequence shown here is derived from an EMBL/GenBank/DDBJ whole genome shotgun (WGS) entry which is preliminary data.</text>
</comment>
<name>A0A8J5WVA4_ZIZPA</name>